<dbReference type="GO" id="GO:0022857">
    <property type="term" value="F:transmembrane transporter activity"/>
    <property type="evidence" value="ECO:0007669"/>
    <property type="project" value="TreeGrafter"/>
</dbReference>
<evidence type="ECO:0000256" key="8">
    <source>
        <dbReference type="ARBA" id="ARBA00038436"/>
    </source>
</evidence>
<evidence type="ECO:0000256" key="2">
    <source>
        <dbReference type="ARBA" id="ARBA00022448"/>
    </source>
</evidence>
<evidence type="ECO:0000256" key="9">
    <source>
        <dbReference type="SAM" id="Phobius"/>
    </source>
</evidence>
<organism evidence="11 12">
    <name type="scientific">Marispirochaeta aestuarii</name>
    <dbReference type="NCBI Taxonomy" id="1963862"/>
    <lineage>
        <taxon>Bacteria</taxon>
        <taxon>Pseudomonadati</taxon>
        <taxon>Spirochaetota</taxon>
        <taxon>Spirochaetia</taxon>
        <taxon>Spirochaetales</taxon>
        <taxon>Spirochaetaceae</taxon>
        <taxon>Marispirochaeta</taxon>
    </lineage>
</organism>
<dbReference type="PANTHER" id="PTHR35011">
    <property type="entry name" value="2,3-DIKETO-L-GULONATE TRAP TRANSPORTER SMALL PERMEASE PROTEIN YIAM"/>
    <property type="match status" value="1"/>
</dbReference>
<evidence type="ECO:0000256" key="4">
    <source>
        <dbReference type="ARBA" id="ARBA00022519"/>
    </source>
</evidence>
<dbReference type="InterPro" id="IPR055348">
    <property type="entry name" value="DctQ"/>
</dbReference>
<evidence type="ECO:0000256" key="3">
    <source>
        <dbReference type="ARBA" id="ARBA00022475"/>
    </source>
</evidence>
<keyword evidence="2" id="KW-0813">Transport</keyword>
<dbReference type="RefSeq" id="WP_083053033.1">
    <property type="nucleotide sequence ID" value="NZ_MWQY01000037.1"/>
</dbReference>
<protein>
    <recommendedName>
        <fullName evidence="10">Tripartite ATP-independent periplasmic transporters DctQ component domain-containing protein</fullName>
    </recommendedName>
</protein>
<evidence type="ECO:0000259" key="10">
    <source>
        <dbReference type="Pfam" id="PF04290"/>
    </source>
</evidence>
<feature type="transmembrane region" description="Helical" evidence="9">
    <location>
        <begin position="42"/>
        <end position="63"/>
    </location>
</feature>
<dbReference type="EMBL" id="MWQY01000037">
    <property type="protein sequence ID" value="ORC29901.1"/>
    <property type="molecule type" value="Genomic_DNA"/>
</dbReference>
<evidence type="ECO:0000313" key="11">
    <source>
        <dbReference type="EMBL" id="ORC29901.1"/>
    </source>
</evidence>
<name>A0A1Y1RSY2_9SPIO</name>
<reference evidence="11 12" key="1">
    <citation type="submission" date="2017-03" db="EMBL/GenBank/DDBJ databases">
        <title>Draft Genome sequence of Marispirochaeta sp. strain JC444.</title>
        <authorList>
            <person name="Shivani Y."/>
            <person name="Subhash Y."/>
            <person name="Sasikala C."/>
            <person name="Ramana C."/>
        </authorList>
    </citation>
    <scope>NUCLEOTIDE SEQUENCE [LARGE SCALE GENOMIC DNA]</scope>
    <source>
        <strain evidence="11 12">JC444</strain>
    </source>
</reference>
<dbReference type="GO" id="GO:0005886">
    <property type="term" value="C:plasma membrane"/>
    <property type="evidence" value="ECO:0007669"/>
    <property type="project" value="UniProtKB-SubCell"/>
</dbReference>
<sequence length="160" mass="18611">MKRLYRTAIRIEEKIAGYFLVAIVILVFISSITRFFDRPIIWSVEIAQLLFAWLIFLGADIVYRYKGHIGIDLIVEKFPEDKQIIVRIINNIIISFFLCILIFYGFQLSYENIGRTFQSFRISYSVCTISVPIGATSMLVTSAVEIYKSFLELKSMTVRR</sequence>
<keyword evidence="3" id="KW-1003">Cell membrane</keyword>
<comment type="caution">
    <text evidence="11">The sequence shown here is derived from an EMBL/GenBank/DDBJ whole genome shotgun (WGS) entry which is preliminary data.</text>
</comment>
<keyword evidence="12" id="KW-1185">Reference proteome</keyword>
<keyword evidence="7 9" id="KW-0472">Membrane</keyword>
<accession>A0A1Y1RSY2</accession>
<keyword evidence="5 9" id="KW-0812">Transmembrane</keyword>
<comment type="similarity">
    <text evidence="8">Belongs to the TRAP transporter small permease family.</text>
</comment>
<dbReference type="STRING" id="1963862.B4O97_18640"/>
<feature type="transmembrane region" description="Helical" evidence="9">
    <location>
        <begin position="122"/>
        <end position="147"/>
    </location>
</feature>
<evidence type="ECO:0000313" key="12">
    <source>
        <dbReference type="Proteomes" id="UP000192343"/>
    </source>
</evidence>
<dbReference type="PANTHER" id="PTHR35011:SF2">
    <property type="entry name" value="2,3-DIKETO-L-GULONATE TRAP TRANSPORTER SMALL PERMEASE PROTEIN YIAM"/>
    <property type="match status" value="1"/>
</dbReference>
<proteinExistence type="inferred from homology"/>
<dbReference type="Pfam" id="PF04290">
    <property type="entry name" value="DctQ"/>
    <property type="match status" value="1"/>
</dbReference>
<feature type="domain" description="Tripartite ATP-independent periplasmic transporters DctQ component" evidence="10">
    <location>
        <begin position="23"/>
        <end position="150"/>
    </location>
</feature>
<evidence type="ECO:0000256" key="7">
    <source>
        <dbReference type="ARBA" id="ARBA00023136"/>
    </source>
</evidence>
<dbReference type="GO" id="GO:0015740">
    <property type="term" value="P:C4-dicarboxylate transport"/>
    <property type="evidence" value="ECO:0007669"/>
    <property type="project" value="TreeGrafter"/>
</dbReference>
<evidence type="ECO:0000256" key="5">
    <source>
        <dbReference type="ARBA" id="ARBA00022692"/>
    </source>
</evidence>
<feature type="transmembrane region" description="Helical" evidence="9">
    <location>
        <begin position="15"/>
        <end position="36"/>
    </location>
</feature>
<comment type="subcellular location">
    <subcellularLocation>
        <location evidence="1">Cell inner membrane</location>
        <topology evidence="1">Multi-pass membrane protein</topology>
    </subcellularLocation>
</comment>
<dbReference type="OrthoDB" id="9815614at2"/>
<dbReference type="AlphaFoldDB" id="A0A1Y1RSY2"/>
<feature type="transmembrane region" description="Helical" evidence="9">
    <location>
        <begin position="84"/>
        <end position="110"/>
    </location>
</feature>
<dbReference type="Proteomes" id="UP000192343">
    <property type="component" value="Unassembled WGS sequence"/>
</dbReference>
<keyword evidence="4" id="KW-0997">Cell inner membrane</keyword>
<dbReference type="InterPro" id="IPR007387">
    <property type="entry name" value="TRAP_DctQ"/>
</dbReference>
<evidence type="ECO:0000256" key="1">
    <source>
        <dbReference type="ARBA" id="ARBA00004429"/>
    </source>
</evidence>
<evidence type="ECO:0000256" key="6">
    <source>
        <dbReference type="ARBA" id="ARBA00022989"/>
    </source>
</evidence>
<keyword evidence="6 9" id="KW-1133">Transmembrane helix</keyword>
<gene>
    <name evidence="11" type="ORF">B4O97_18640</name>
</gene>